<dbReference type="Gene3D" id="3.40.50.720">
    <property type="entry name" value="NAD(P)-binding Rossmann-like Domain"/>
    <property type="match status" value="1"/>
</dbReference>
<organism evidence="5 6">
    <name type="scientific">Sandaracinus amylolyticus</name>
    <dbReference type="NCBI Taxonomy" id="927083"/>
    <lineage>
        <taxon>Bacteria</taxon>
        <taxon>Pseudomonadati</taxon>
        <taxon>Myxococcota</taxon>
        <taxon>Polyangia</taxon>
        <taxon>Polyangiales</taxon>
        <taxon>Sandaracinaceae</taxon>
        <taxon>Sandaracinus</taxon>
    </lineage>
</organism>
<dbReference type="PRINTS" id="PR00081">
    <property type="entry name" value="GDHRDH"/>
</dbReference>
<keyword evidence="6" id="KW-1185">Reference proteome</keyword>
<dbReference type="SUPFAM" id="SSF51735">
    <property type="entry name" value="NAD(P)-binding Rossmann-fold domains"/>
    <property type="match status" value="1"/>
</dbReference>
<dbReference type="InterPro" id="IPR057326">
    <property type="entry name" value="KR_dom"/>
</dbReference>
<dbReference type="PANTHER" id="PTHR44169:SF6">
    <property type="entry name" value="NADPH-DEPENDENT 1-ACYLDIHYDROXYACETONE PHOSPHATE REDUCTASE"/>
    <property type="match status" value="1"/>
</dbReference>
<dbReference type="InterPro" id="IPR002347">
    <property type="entry name" value="SDR_fam"/>
</dbReference>
<sequence length="292" mass="31045">MAAKKVVLITGGTAGIGKHTALHLHARGHRVIATGRNEKAMAELRALGIETVALDVTSAESIRSAKDAIDRTTDGHGVDVLVNNAGYGLFGPVEMLSDADVRAQFDTNVFGLLAVTRAFVPQMRARGAGRVINVSSVGGRMVFPLGGVYHATKYAVEALSDALRMELRQFGIRVSVIEPGYIKTEFTATTMGLLRKYEAEGSPYARAMAVAGKADEAIGPLAVGPESVARAIEHAAMSRWPRARYVAPFYNALGPVMLALLPRWLTDWAFRRVAGLDAGAPSVAPRLPAQAA</sequence>
<dbReference type="PANTHER" id="PTHR44169">
    <property type="entry name" value="NADPH-DEPENDENT 1-ACYLDIHYDROXYACETONE PHOSPHATE REDUCTASE"/>
    <property type="match status" value="1"/>
</dbReference>
<evidence type="ECO:0000256" key="1">
    <source>
        <dbReference type="ARBA" id="ARBA00006484"/>
    </source>
</evidence>
<dbReference type="KEGG" id="samy:DB32_006611"/>
<comment type="similarity">
    <text evidence="1 3">Belongs to the short-chain dehydrogenases/reductases (SDR) family.</text>
</comment>
<dbReference type="PRINTS" id="PR00080">
    <property type="entry name" value="SDRFAMILY"/>
</dbReference>
<evidence type="ECO:0000313" key="6">
    <source>
        <dbReference type="Proteomes" id="UP000034883"/>
    </source>
</evidence>
<dbReference type="Proteomes" id="UP000034883">
    <property type="component" value="Chromosome"/>
</dbReference>
<dbReference type="STRING" id="927083.DB32_006611"/>
<reference evidence="5 6" key="1">
    <citation type="submission" date="2015-03" db="EMBL/GenBank/DDBJ databases">
        <title>Genome assembly of Sandaracinus amylolyticus DSM 53668.</title>
        <authorList>
            <person name="Sharma G."/>
            <person name="Subramanian S."/>
        </authorList>
    </citation>
    <scope>NUCLEOTIDE SEQUENCE [LARGE SCALE GENOMIC DNA]</scope>
    <source>
        <strain evidence="5 6">DSM 53668</strain>
    </source>
</reference>
<feature type="domain" description="Ketoreductase" evidence="4">
    <location>
        <begin position="5"/>
        <end position="185"/>
    </location>
</feature>
<protein>
    <submittedName>
        <fullName evidence="5">3-oxoacyl-[acyl-carrier protein] reductase</fullName>
    </submittedName>
</protein>
<dbReference type="CDD" id="cd05374">
    <property type="entry name" value="17beta-HSD-like_SDR_c"/>
    <property type="match status" value="1"/>
</dbReference>
<accession>A0A0F6W7H0</accession>
<dbReference type="SMART" id="SM00822">
    <property type="entry name" value="PKS_KR"/>
    <property type="match status" value="1"/>
</dbReference>
<name>A0A0F6W7H0_9BACT</name>
<dbReference type="GO" id="GO:0016491">
    <property type="term" value="F:oxidoreductase activity"/>
    <property type="evidence" value="ECO:0007669"/>
    <property type="project" value="UniProtKB-KW"/>
</dbReference>
<evidence type="ECO:0000256" key="2">
    <source>
        <dbReference type="ARBA" id="ARBA00023002"/>
    </source>
</evidence>
<dbReference type="Pfam" id="PF00106">
    <property type="entry name" value="adh_short"/>
    <property type="match status" value="1"/>
</dbReference>
<keyword evidence="2" id="KW-0560">Oxidoreductase</keyword>
<dbReference type="InterPro" id="IPR036291">
    <property type="entry name" value="NAD(P)-bd_dom_sf"/>
</dbReference>
<evidence type="ECO:0000313" key="5">
    <source>
        <dbReference type="EMBL" id="AKF09462.1"/>
    </source>
</evidence>
<dbReference type="EMBL" id="CP011125">
    <property type="protein sequence ID" value="AKF09462.1"/>
    <property type="molecule type" value="Genomic_DNA"/>
</dbReference>
<proteinExistence type="inferred from homology"/>
<evidence type="ECO:0000259" key="4">
    <source>
        <dbReference type="SMART" id="SM00822"/>
    </source>
</evidence>
<dbReference type="AlphaFoldDB" id="A0A0F6W7H0"/>
<evidence type="ECO:0000256" key="3">
    <source>
        <dbReference type="RuleBase" id="RU000363"/>
    </source>
</evidence>
<gene>
    <name evidence="5" type="ORF">DB32_006611</name>
</gene>
<dbReference type="RefSeq" id="WP_053236504.1">
    <property type="nucleotide sequence ID" value="NZ_CP011125.1"/>
</dbReference>